<dbReference type="GO" id="GO:0006406">
    <property type="term" value="P:mRNA export from nucleus"/>
    <property type="evidence" value="ECO:0007669"/>
    <property type="project" value="TreeGrafter"/>
</dbReference>
<evidence type="ECO:0000313" key="10">
    <source>
        <dbReference type="Proteomes" id="UP000053029"/>
    </source>
</evidence>
<dbReference type="GeneID" id="25304977"/>
<feature type="region of interest" description="Disordered" evidence="8">
    <location>
        <begin position="774"/>
        <end position="814"/>
    </location>
</feature>
<dbReference type="Gene3D" id="1.20.190.50">
    <property type="match status" value="1"/>
</dbReference>
<comment type="similarity">
    <text evidence="7">Belongs to the nucleoporin Nup84/Nup107 family.</text>
</comment>
<reference evidence="9 10" key="1">
    <citation type="submission" date="2015-01" db="EMBL/GenBank/DDBJ databases">
        <title>The Genome Sequence of Fonsecaea pedrosoi CBS 271.37.</title>
        <authorList>
            <consortium name="The Broad Institute Genomics Platform"/>
            <person name="Cuomo C."/>
            <person name="de Hoog S."/>
            <person name="Gorbushina A."/>
            <person name="Stielow B."/>
            <person name="Teixiera M."/>
            <person name="Abouelleil A."/>
            <person name="Chapman S.B."/>
            <person name="Priest M."/>
            <person name="Young S.K."/>
            <person name="Wortman J."/>
            <person name="Nusbaum C."/>
            <person name="Birren B."/>
        </authorList>
    </citation>
    <scope>NUCLEOTIDE SEQUENCE [LARGE SCALE GENOMIC DNA]</scope>
    <source>
        <strain evidence="9 10">CBS 271.37</strain>
    </source>
</reference>
<evidence type="ECO:0000256" key="5">
    <source>
        <dbReference type="ARBA" id="ARBA00023132"/>
    </source>
</evidence>
<dbReference type="GO" id="GO:0031965">
    <property type="term" value="C:nuclear membrane"/>
    <property type="evidence" value="ECO:0007669"/>
    <property type="project" value="UniProtKB-SubCell"/>
</dbReference>
<accession>A0A0D2GV27</accession>
<dbReference type="OrthoDB" id="3098at2759"/>
<sequence length="1013" mass="114454">MAPITRSSVHGRQSQLDNHQTFEESHVPDDDQEMDDQDEEESVHEGATNQNQFHLTSRNIMDATSSETQLGTQTLIDALDAPSPFRSSAQEMLRPLQDTADRVSRQVEEFAKALDRFVSAREPTDNSLWEDALVLLERYSKIADIRKSKTPAEESVGQLEKIQLESDLWILVRNLLYCNSPSSLNDAQIAQESRLGGLHRYSSNVELWTAFLDSDAVAQEYENILAWLQERAAETSPPIEDCTRSLSEKSERGEGIWSAGPIFTQTAIKQQKRTRVWSIPLEPTNPGLNRTHVRKTDQKPLVAQLDPDAPTRESAVLQEQDEFHDQAAWQTYWEMLRRGYTNDQIQSWFAERKEVWRYVTLCGCGPRSEQMLNSPWLRILNFAANSEWLERCEALAQNPVIQDRFQKATYGILCGDIGASRSASRSIDDNLFSIFNSLLIRRYRDYLQAYRKRLADTAVIEYRPLPPSTAEIQQYVALAQSNPTTRDESYQPHKLMELTIVSKSFNDFFVNMGRAAAGVAHTMSQGAHLMSRSQHEGTEAAMLNAQDQDSIRMVAHLQLLLRSLGLLQSSYAEHEYELENNIAAYIGLLETWGKWLLIPLYASKLSKKRCHHVLGAILVNVTDRRERDLQVKLMKQYNINVSEVIYGLFTLANYSDLQHLRKYEPGPISARITVLGGTGKLAQHKVRPDLMAGEITERDEKAVRSAEWVRYVNAENWAAATWAVTSLYKIFLIEGRFVALRQLLDRVRLSDMSLAALGMNLYFGDVDPPIGNVESEAEEVDDERVTPMSSPTRKRKAAHSDHPSTTTGTDRPTLASKSVTWKQLEELAAAIDALDIFQELADVLEQHRTNPTAARNYKRELKRALEELRQAMLPLLDNDFLCQAEDVMDAVILNDIRNHYIPECVLAYNSALWFAGHFSSRAWLVECMTLAQVVAETPMLTNAFVTSGRMKELVRAFAVDSQALLQATEQGAAGGAGASASRTKKIKTDKGNAEIWKVSWKEQTGPLDLEAVD</sequence>
<dbReference type="AlphaFoldDB" id="A0A0D2GV27"/>
<evidence type="ECO:0000256" key="2">
    <source>
        <dbReference type="ARBA" id="ARBA00022816"/>
    </source>
</evidence>
<feature type="compositionally biased region" description="Basic and acidic residues" evidence="8">
    <location>
        <begin position="20"/>
        <end position="29"/>
    </location>
</feature>
<keyword evidence="3" id="KW-0653">Protein transport</keyword>
<protein>
    <recommendedName>
        <fullName evidence="7">Nuclear pore complex protein</fullName>
    </recommendedName>
</protein>
<dbReference type="Gene3D" id="1.10.3450.20">
    <property type="match status" value="1"/>
</dbReference>
<organism evidence="9 10">
    <name type="scientific">Fonsecaea pedrosoi CBS 271.37</name>
    <dbReference type="NCBI Taxonomy" id="1442368"/>
    <lineage>
        <taxon>Eukaryota</taxon>
        <taxon>Fungi</taxon>
        <taxon>Dikarya</taxon>
        <taxon>Ascomycota</taxon>
        <taxon>Pezizomycotina</taxon>
        <taxon>Eurotiomycetes</taxon>
        <taxon>Chaetothyriomycetidae</taxon>
        <taxon>Chaetothyriales</taxon>
        <taxon>Herpotrichiellaceae</taxon>
        <taxon>Fonsecaea</taxon>
    </lineage>
</organism>
<name>A0A0D2GV27_9EURO</name>
<feature type="compositionally biased region" description="Polar residues" evidence="8">
    <location>
        <begin position="803"/>
        <end position="814"/>
    </location>
</feature>
<dbReference type="GO" id="GO:0006606">
    <property type="term" value="P:protein import into nucleus"/>
    <property type="evidence" value="ECO:0007669"/>
    <property type="project" value="TreeGrafter"/>
</dbReference>
<feature type="region of interest" description="Disordered" evidence="8">
    <location>
        <begin position="1"/>
        <end position="54"/>
    </location>
</feature>
<dbReference type="STRING" id="1442368.A0A0D2GV27"/>
<proteinExistence type="inferred from homology"/>
<dbReference type="Pfam" id="PF04121">
    <property type="entry name" value="Nup84_Nup100"/>
    <property type="match status" value="1"/>
</dbReference>
<dbReference type="HOGENOM" id="CLU_005882_0_0_1"/>
<feature type="compositionally biased region" description="Polar residues" evidence="8">
    <location>
        <begin position="1"/>
        <end position="19"/>
    </location>
</feature>
<evidence type="ECO:0000256" key="4">
    <source>
        <dbReference type="ARBA" id="ARBA00023010"/>
    </source>
</evidence>
<keyword evidence="10" id="KW-1185">Reference proteome</keyword>
<dbReference type="GO" id="GO:0017056">
    <property type="term" value="F:structural constituent of nuclear pore"/>
    <property type="evidence" value="ECO:0007669"/>
    <property type="project" value="UniProtKB-UniRule"/>
</dbReference>
<dbReference type="InterPro" id="IPR007252">
    <property type="entry name" value="Nup84/Nup107"/>
</dbReference>
<keyword evidence="4 7" id="KW-0811">Translocation</keyword>
<dbReference type="VEuPathDB" id="FungiDB:Z517_05487"/>
<dbReference type="EMBL" id="KN846971">
    <property type="protein sequence ID" value="KIW82460.1"/>
    <property type="molecule type" value="Genomic_DNA"/>
</dbReference>
<keyword evidence="6 7" id="KW-0539">Nucleus</keyword>
<evidence type="ECO:0000313" key="9">
    <source>
        <dbReference type="EMBL" id="KIW82460.1"/>
    </source>
</evidence>
<comment type="subunit">
    <text evidence="7">Part of the nuclear pore complex (NPC).</text>
</comment>
<dbReference type="PANTHER" id="PTHR13003:SF2">
    <property type="entry name" value="NUCLEAR PORE COMPLEX PROTEIN NUP107"/>
    <property type="match status" value="1"/>
</dbReference>
<evidence type="ECO:0000256" key="7">
    <source>
        <dbReference type="RuleBase" id="RU365072"/>
    </source>
</evidence>
<keyword evidence="1 7" id="KW-0813">Transport</keyword>
<comment type="subcellular location">
    <subcellularLocation>
        <location evidence="7">Nucleus</location>
        <location evidence="7">Nuclear pore complex</location>
    </subcellularLocation>
    <subcellularLocation>
        <location evidence="7">Nucleus membrane</location>
    </subcellularLocation>
</comment>
<evidence type="ECO:0000256" key="1">
    <source>
        <dbReference type="ARBA" id="ARBA00022448"/>
    </source>
</evidence>
<gene>
    <name evidence="9" type="ORF">Z517_05487</name>
</gene>
<dbReference type="Proteomes" id="UP000053029">
    <property type="component" value="Unassembled WGS sequence"/>
</dbReference>
<evidence type="ECO:0000256" key="6">
    <source>
        <dbReference type="ARBA" id="ARBA00023242"/>
    </source>
</evidence>
<evidence type="ECO:0000256" key="3">
    <source>
        <dbReference type="ARBA" id="ARBA00022927"/>
    </source>
</evidence>
<comment type="function">
    <text evidence="7">Functions as a component of the nuclear pore complex (NPC).</text>
</comment>
<dbReference type="GO" id="GO:0000973">
    <property type="term" value="P:post-transcriptional tethering of RNA polymerase II gene DNA at nuclear periphery"/>
    <property type="evidence" value="ECO:0007669"/>
    <property type="project" value="TreeGrafter"/>
</dbReference>
<keyword evidence="5 7" id="KW-0906">Nuclear pore complex</keyword>
<dbReference type="PANTHER" id="PTHR13003">
    <property type="entry name" value="NUP107-RELATED"/>
    <property type="match status" value="1"/>
</dbReference>
<keyword evidence="7" id="KW-0472">Membrane</keyword>
<keyword evidence="2" id="KW-0509">mRNA transport</keyword>
<dbReference type="GO" id="GO:0031080">
    <property type="term" value="C:nuclear pore outer ring"/>
    <property type="evidence" value="ECO:0007669"/>
    <property type="project" value="TreeGrafter"/>
</dbReference>
<feature type="compositionally biased region" description="Acidic residues" evidence="8">
    <location>
        <begin position="30"/>
        <end position="42"/>
    </location>
</feature>
<evidence type="ECO:0000256" key="8">
    <source>
        <dbReference type="SAM" id="MobiDB-lite"/>
    </source>
</evidence>
<dbReference type="RefSeq" id="XP_013286268.1">
    <property type="nucleotide sequence ID" value="XM_013430814.1"/>
</dbReference>